<dbReference type="AlphaFoldDB" id="A0A8G0PIW9"/>
<keyword evidence="3" id="KW-0808">Transferase</keyword>
<feature type="compositionally biased region" description="Polar residues" evidence="1">
    <location>
        <begin position="126"/>
        <end position="142"/>
    </location>
</feature>
<protein>
    <submittedName>
        <fullName evidence="3">Cyclin C-dependent kinase CDK8</fullName>
    </submittedName>
</protein>
<dbReference type="Pfam" id="PF00069">
    <property type="entry name" value="Pkinase"/>
    <property type="match status" value="1"/>
</dbReference>
<evidence type="ECO:0000313" key="3">
    <source>
        <dbReference type="EMBL" id="QYT03052.1"/>
    </source>
</evidence>
<dbReference type="SUPFAM" id="SSF56112">
    <property type="entry name" value="Protein kinase-like (PK-like)"/>
    <property type="match status" value="1"/>
</dbReference>
<accession>A0A8G0PIW9</accession>
<keyword evidence="4" id="KW-1185">Reference proteome</keyword>
<dbReference type="Proteomes" id="UP000826661">
    <property type="component" value="Chromosome V"/>
</dbReference>
<evidence type="ECO:0000256" key="1">
    <source>
        <dbReference type="SAM" id="MobiDB-lite"/>
    </source>
</evidence>
<proteinExistence type="predicted"/>
<reference evidence="3 4" key="1">
    <citation type="journal article" date="2021" name="BMC Genomics">
        <title>Telomere-to-telomere genome assembly of asparaginase-producing Trichoderma simmonsii.</title>
        <authorList>
            <person name="Chung D."/>
            <person name="Kwon Y.M."/>
            <person name="Yang Y."/>
        </authorList>
    </citation>
    <scope>NUCLEOTIDE SEQUENCE [LARGE SCALE GENOMIC DNA]</scope>
    <source>
        <strain evidence="3 4">GH-Sj1</strain>
    </source>
</reference>
<dbReference type="PANTHER" id="PTHR24359:SF37">
    <property type="entry name" value="PROTEIN KINASE DOMAIN-CONTAINING PROTEIN"/>
    <property type="match status" value="1"/>
</dbReference>
<keyword evidence="3" id="KW-0418">Kinase</keyword>
<gene>
    <name evidence="3" type="ORF">H0G86_010025</name>
</gene>
<organism evidence="3 4">
    <name type="scientific">Trichoderma simmonsii</name>
    <dbReference type="NCBI Taxonomy" id="1491479"/>
    <lineage>
        <taxon>Eukaryota</taxon>
        <taxon>Fungi</taxon>
        <taxon>Dikarya</taxon>
        <taxon>Ascomycota</taxon>
        <taxon>Pezizomycotina</taxon>
        <taxon>Sordariomycetes</taxon>
        <taxon>Hypocreomycetidae</taxon>
        <taxon>Hypocreales</taxon>
        <taxon>Hypocreaceae</taxon>
        <taxon>Trichoderma</taxon>
    </lineage>
</organism>
<feature type="compositionally biased region" description="Polar residues" evidence="1">
    <location>
        <begin position="1"/>
        <end position="12"/>
    </location>
</feature>
<evidence type="ECO:0000313" key="4">
    <source>
        <dbReference type="Proteomes" id="UP000826661"/>
    </source>
</evidence>
<dbReference type="Gene3D" id="1.10.510.10">
    <property type="entry name" value="Transferase(Phosphotransferase) domain 1"/>
    <property type="match status" value="1"/>
</dbReference>
<dbReference type="GO" id="GO:0005524">
    <property type="term" value="F:ATP binding"/>
    <property type="evidence" value="ECO:0007669"/>
    <property type="project" value="InterPro"/>
</dbReference>
<feature type="compositionally biased region" description="Low complexity" evidence="1">
    <location>
        <begin position="13"/>
        <end position="36"/>
    </location>
</feature>
<dbReference type="CDD" id="cd00180">
    <property type="entry name" value="PKc"/>
    <property type="match status" value="1"/>
</dbReference>
<sequence length="617" mass="70700">MHYAISTSHIPRTNNNTSSMNGSTPNMAGNTSNTSGNISNKLLLRLREACVTNPRDNKQFIPRRKLEEICNHQAVVETLASAFPEKDDTFHKARALAICLEQDSTPSVDVLEVPHAAIAALAEPGKSTTQSESTTNQKVATKSDTVVQPKNSQPCYKIFAVLVLIGQVRLIESFLSHPLCDNDLPLSSTQDFKAMWSSKRDHENYVKLPDDTDHYRVIKNFTDEQWSVLAPCFDTHTTENMRCRVYEFHENAILPIQEVSKKKYNGGFALVEKIKIHREHNGFDHEYFALKAMYPMAPDERDQFFQQELNAFQMIKPGGHILEIRAAIKKGENRYFLFPWATGGNLNTLWAKSPSEVITSAEVQWSEFTRWICIQFHGIIKDLHTIHVRSDDANKLFGIHSDIKPDNILYFTQDGSQLGSLKIADLGLMKFHRQDSRTIKSASMGNAYQTYRSPEHDLGKIRSRKIDIWAFGCLFAEFLTWVIRGHDGVEAFKTRRMEDDKGVLNEDEGEWLEDNFFILKPYPYYKKPKRKNSIRVWFTELIHELGPDMDDTFFPEFLGYIQKNMLHPDRNRRADCEQVEAFLAKLKRKPIEYWRFNGTVPYENGNDGGMAGNGTIG</sequence>
<dbReference type="PANTHER" id="PTHR24359">
    <property type="entry name" value="SERINE/THREONINE-PROTEIN KINASE SBK1"/>
    <property type="match status" value="1"/>
</dbReference>
<dbReference type="InterPro" id="IPR011009">
    <property type="entry name" value="Kinase-like_dom_sf"/>
</dbReference>
<feature type="region of interest" description="Disordered" evidence="1">
    <location>
        <begin position="1"/>
        <end position="36"/>
    </location>
</feature>
<dbReference type="PROSITE" id="PS50011">
    <property type="entry name" value="PROTEIN_KINASE_DOM"/>
    <property type="match status" value="1"/>
</dbReference>
<dbReference type="SMART" id="SM00220">
    <property type="entry name" value="S_TKc"/>
    <property type="match status" value="1"/>
</dbReference>
<dbReference type="EMBL" id="CP075868">
    <property type="protein sequence ID" value="QYT03052.1"/>
    <property type="molecule type" value="Genomic_DNA"/>
</dbReference>
<dbReference type="InterPro" id="IPR000719">
    <property type="entry name" value="Prot_kinase_dom"/>
</dbReference>
<name>A0A8G0PIW9_9HYPO</name>
<evidence type="ECO:0000259" key="2">
    <source>
        <dbReference type="PROSITE" id="PS50011"/>
    </source>
</evidence>
<feature type="domain" description="Protein kinase" evidence="2">
    <location>
        <begin position="257"/>
        <end position="583"/>
    </location>
</feature>
<feature type="region of interest" description="Disordered" evidence="1">
    <location>
        <begin position="123"/>
        <end position="142"/>
    </location>
</feature>
<dbReference type="GO" id="GO:0004674">
    <property type="term" value="F:protein serine/threonine kinase activity"/>
    <property type="evidence" value="ECO:0007669"/>
    <property type="project" value="TreeGrafter"/>
</dbReference>